<dbReference type="Pfam" id="PF12692">
    <property type="entry name" value="Methyltransf_17"/>
    <property type="match status" value="1"/>
</dbReference>
<reference evidence="1 2" key="1">
    <citation type="submission" date="2019-06" db="EMBL/GenBank/DDBJ databases">
        <title>The draft genome of Rhizobium smilacinae PTYR-5.</title>
        <authorList>
            <person name="Liu L."/>
            <person name="Li L."/>
            <person name="Zhang X."/>
        </authorList>
    </citation>
    <scope>NUCLEOTIDE SEQUENCE [LARGE SCALE GENOMIC DNA]</scope>
    <source>
        <strain evidence="1 2">PTYR-5</strain>
    </source>
</reference>
<gene>
    <name evidence="1" type="ORF">FHP24_09945</name>
</gene>
<dbReference type="Proteomes" id="UP000311605">
    <property type="component" value="Unassembled WGS sequence"/>
</dbReference>
<keyword evidence="2" id="KW-1185">Reference proteome</keyword>
<dbReference type="InterPro" id="IPR029063">
    <property type="entry name" value="SAM-dependent_MTases_sf"/>
</dbReference>
<protein>
    <recommendedName>
        <fullName evidence="3">S-adenosylmethionine-dependent methyltransferase</fullName>
    </recommendedName>
</protein>
<evidence type="ECO:0000313" key="1">
    <source>
        <dbReference type="EMBL" id="TNM66495.1"/>
    </source>
</evidence>
<dbReference type="InterPro" id="IPR025690">
    <property type="entry name" value="Methyltransf_put"/>
</dbReference>
<evidence type="ECO:0000313" key="2">
    <source>
        <dbReference type="Proteomes" id="UP000311605"/>
    </source>
</evidence>
<evidence type="ECO:0008006" key="3">
    <source>
        <dbReference type="Google" id="ProtNLM"/>
    </source>
</evidence>
<organism evidence="1 2">
    <name type="scientific">Aliirhizobium smilacinae</name>
    <dbReference type="NCBI Taxonomy" id="1395944"/>
    <lineage>
        <taxon>Bacteria</taxon>
        <taxon>Pseudomonadati</taxon>
        <taxon>Pseudomonadota</taxon>
        <taxon>Alphaproteobacteria</taxon>
        <taxon>Hyphomicrobiales</taxon>
        <taxon>Rhizobiaceae</taxon>
        <taxon>Aliirhizobium</taxon>
    </lineage>
</organism>
<dbReference type="OrthoDB" id="7348097at2"/>
<dbReference type="RefSeq" id="WP_139675888.1">
    <property type="nucleotide sequence ID" value="NZ_VDMN01000001.1"/>
</dbReference>
<dbReference type="EMBL" id="VDMN01000001">
    <property type="protein sequence ID" value="TNM66495.1"/>
    <property type="molecule type" value="Genomic_DNA"/>
</dbReference>
<comment type="caution">
    <text evidence="1">The sequence shown here is derived from an EMBL/GenBank/DDBJ whole genome shotgun (WGS) entry which is preliminary data.</text>
</comment>
<proteinExistence type="predicted"/>
<dbReference type="AlphaFoldDB" id="A0A5C4XSW8"/>
<sequence length="160" mass="17541">MSRLDAFINRMSAQRDILNHVARDLGLPPEGDVLEVGLGNGRTYSHLRELFADRRVIAFDRAMNAHRSAAPHEDDFIIGEINETGQKFAGSGAALVHADIGTGYPDKDAITLSWLPQMIVDMLGSGGYAVSGLPLAHPQLGEIPRLPSVNEGRYYVYRKL</sequence>
<dbReference type="SUPFAM" id="SSF53335">
    <property type="entry name" value="S-adenosyl-L-methionine-dependent methyltransferases"/>
    <property type="match status" value="1"/>
</dbReference>
<name>A0A5C4XSW8_9HYPH</name>
<dbReference type="Gene3D" id="3.40.50.150">
    <property type="entry name" value="Vaccinia Virus protein VP39"/>
    <property type="match status" value="1"/>
</dbReference>
<accession>A0A5C4XSW8</accession>